<feature type="domain" description="Chalcone isomerase" evidence="1">
    <location>
        <begin position="99"/>
        <end position="204"/>
    </location>
</feature>
<evidence type="ECO:0000313" key="2">
    <source>
        <dbReference type="EMBL" id="MRD46348.1"/>
    </source>
</evidence>
<proteinExistence type="predicted"/>
<evidence type="ECO:0000259" key="1">
    <source>
        <dbReference type="Pfam" id="PF16036"/>
    </source>
</evidence>
<sequence length="209" mass="22867">MGVLSRLLRSGLCRGQHGRRAIHAAQAFLICSVLGIAPASPAVASASERVWALPSALTSTMPSARFAGEGRLTWFGISAYDARLWVAPDFTQRHFDRHAFALELTYQRSFRADDIVRTSLEQMRRVGPIAPETAARWEAQFRPLLHDFVAGDRIVGVNQPGRGASFLINGKPVGEVADPQFARMFFAIWLGTATSQPKLRAALLADTPP</sequence>
<name>A0A844AVE0_9BURK</name>
<dbReference type="AlphaFoldDB" id="A0A844AVE0"/>
<dbReference type="Pfam" id="PF16036">
    <property type="entry name" value="Chalcone_3"/>
    <property type="match status" value="1"/>
</dbReference>
<dbReference type="OrthoDB" id="8527419at2"/>
<evidence type="ECO:0000313" key="3">
    <source>
        <dbReference type="Proteomes" id="UP000487350"/>
    </source>
</evidence>
<accession>A0A844AVE0</accession>
<organism evidence="2 3">
    <name type="scientific">Caenimonas koreensis DSM 17982</name>
    <dbReference type="NCBI Taxonomy" id="1121255"/>
    <lineage>
        <taxon>Bacteria</taxon>
        <taxon>Pseudomonadati</taxon>
        <taxon>Pseudomonadota</taxon>
        <taxon>Betaproteobacteria</taxon>
        <taxon>Burkholderiales</taxon>
        <taxon>Comamonadaceae</taxon>
        <taxon>Caenimonas</taxon>
    </lineage>
</organism>
<dbReference type="EMBL" id="WJBU01000002">
    <property type="protein sequence ID" value="MRD46348.1"/>
    <property type="molecule type" value="Genomic_DNA"/>
</dbReference>
<dbReference type="InterPro" id="IPR016087">
    <property type="entry name" value="Chalcone_isomerase"/>
</dbReference>
<dbReference type="Proteomes" id="UP000487350">
    <property type="component" value="Unassembled WGS sequence"/>
</dbReference>
<protein>
    <recommendedName>
        <fullName evidence="1">Chalcone isomerase domain-containing protein</fullName>
    </recommendedName>
</protein>
<gene>
    <name evidence="2" type="ORF">GHT07_03605</name>
</gene>
<keyword evidence="3" id="KW-1185">Reference proteome</keyword>
<comment type="caution">
    <text evidence="2">The sequence shown here is derived from an EMBL/GenBank/DDBJ whole genome shotgun (WGS) entry which is preliminary data.</text>
</comment>
<reference evidence="2 3" key="1">
    <citation type="submission" date="2019-11" db="EMBL/GenBank/DDBJ databases">
        <title>Caenimonas koreensis gen. nov., sp. nov., isolated from activated sludge.</title>
        <authorList>
            <person name="Seung H.R."/>
        </authorList>
    </citation>
    <scope>NUCLEOTIDE SEQUENCE [LARGE SCALE GENOMIC DNA]</scope>
    <source>
        <strain evidence="2 3">EMB320</strain>
    </source>
</reference>